<dbReference type="STRING" id="1314782.A0A165V569"/>
<gene>
    <name evidence="2" type="ORF">NEOLEDRAFT_1032687</name>
</gene>
<accession>A0A165V569</accession>
<evidence type="ECO:0000259" key="1">
    <source>
        <dbReference type="Pfam" id="PF13976"/>
    </source>
</evidence>
<dbReference type="InParanoid" id="A0A165V569"/>
<feature type="domain" description="GAG-pre-integrase" evidence="1">
    <location>
        <begin position="6"/>
        <end position="59"/>
    </location>
</feature>
<proteinExistence type="predicted"/>
<feature type="non-terminal residue" evidence="2">
    <location>
        <position position="84"/>
    </location>
</feature>
<evidence type="ECO:0000313" key="3">
    <source>
        <dbReference type="Proteomes" id="UP000076761"/>
    </source>
</evidence>
<dbReference type="Proteomes" id="UP000076761">
    <property type="component" value="Unassembled WGS sequence"/>
</dbReference>
<reference evidence="2 3" key="1">
    <citation type="journal article" date="2016" name="Mol. Biol. Evol.">
        <title>Comparative Genomics of Early-Diverging Mushroom-Forming Fungi Provides Insights into the Origins of Lignocellulose Decay Capabilities.</title>
        <authorList>
            <person name="Nagy L.G."/>
            <person name="Riley R."/>
            <person name="Tritt A."/>
            <person name="Adam C."/>
            <person name="Daum C."/>
            <person name="Floudas D."/>
            <person name="Sun H."/>
            <person name="Yadav J.S."/>
            <person name="Pangilinan J."/>
            <person name="Larsson K.H."/>
            <person name="Matsuura K."/>
            <person name="Barry K."/>
            <person name="Labutti K."/>
            <person name="Kuo R."/>
            <person name="Ohm R.A."/>
            <person name="Bhattacharya S.S."/>
            <person name="Shirouzu T."/>
            <person name="Yoshinaga Y."/>
            <person name="Martin F.M."/>
            <person name="Grigoriev I.V."/>
            <person name="Hibbett D.S."/>
        </authorList>
    </citation>
    <scope>NUCLEOTIDE SEQUENCE [LARGE SCALE GENOMIC DNA]</scope>
    <source>
        <strain evidence="2 3">HHB14362 ss-1</strain>
    </source>
</reference>
<dbReference type="EMBL" id="KV425555">
    <property type="protein sequence ID" value="KZT29174.1"/>
    <property type="molecule type" value="Genomic_DNA"/>
</dbReference>
<keyword evidence="3" id="KW-1185">Reference proteome</keyword>
<evidence type="ECO:0000313" key="2">
    <source>
        <dbReference type="EMBL" id="KZT29174.1"/>
    </source>
</evidence>
<feature type="non-terminal residue" evidence="2">
    <location>
        <position position="1"/>
    </location>
</feature>
<name>A0A165V569_9AGAM</name>
<organism evidence="2 3">
    <name type="scientific">Neolentinus lepideus HHB14362 ss-1</name>
    <dbReference type="NCBI Taxonomy" id="1314782"/>
    <lineage>
        <taxon>Eukaryota</taxon>
        <taxon>Fungi</taxon>
        <taxon>Dikarya</taxon>
        <taxon>Basidiomycota</taxon>
        <taxon>Agaricomycotina</taxon>
        <taxon>Agaricomycetes</taxon>
        <taxon>Gloeophyllales</taxon>
        <taxon>Gloeophyllaceae</taxon>
        <taxon>Neolentinus</taxon>
    </lineage>
</organism>
<dbReference type="OrthoDB" id="2713924at2759"/>
<sequence>TAHAYFSARIPDIATWHRRLGHTNPRTITEMAQHGSVQGMRIDLSTQPPKCDHCILGKQVKNSPPKARAGEKATSALGIIYADL</sequence>
<dbReference type="Pfam" id="PF13976">
    <property type="entry name" value="gag_pre-integrs"/>
    <property type="match status" value="1"/>
</dbReference>
<protein>
    <recommendedName>
        <fullName evidence="1">GAG-pre-integrase domain-containing protein</fullName>
    </recommendedName>
</protein>
<dbReference type="InterPro" id="IPR025724">
    <property type="entry name" value="GAG-pre-integrase_dom"/>
</dbReference>
<dbReference type="AlphaFoldDB" id="A0A165V569"/>